<dbReference type="NCBIfam" id="TIGR01640">
    <property type="entry name" value="F_box_assoc_1"/>
    <property type="match status" value="1"/>
</dbReference>
<dbReference type="Pfam" id="PF07734">
    <property type="entry name" value="FBA_1"/>
    <property type="match status" value="1"/>
</dbReference>
<dbReference type="PROSITE" id="PS50181">
    <property type="entry name" value="FBOX"/>
    <property type="match status" value="1"/>
</dbReference>
<organism evidence="3 4">
    <name type="scientific">Morella rubra</name>
    <name type="common">Chinese bayberry</name>
    <dbReference type="NCBI Taxonomy" id="262757"/>
    <lineage>
        <taxon>Eukaryota</taxon>
        <taxon>Viridiplantae</taxon>
        <taxon>Streptophyta</taxon>
        <taxon>Embryophyta</taxon>
        <taxon>Tracheophyta</taxon>
        <taxon>Spermatophyta</taxon>
        <taxon>Magnoliopsida</taxon>
        <taxon>eudicotyledons</taxon>
        <taxon>Gunneridae</taxon>
        <taxon>Pentapetalae</taxon>
        <taxon>rosids</taxon>
        <taxon>fabids</taxon>
        <taxon>Fagales</taxon>
        <taxon>Myricaceae</taxon>
        <taxon>Morella</taxon>
    </lineage>
</organism>
<name>A0A6A1VPX8_9ROSI</name>
<comment type="caution">
    <text evidence="3">The sequence shown here is derived from an EMBL/GenBank/DDBJ whole genome shotgun (WGS) entry which is preliminary data.</text>
</comment>
<dbReference type="SUPFAM" id="SSF81383">
    <property type="entry name" value="F-box domain"/>
    <property type="match status" value="1"/>
</dbReference>
<dbReference type="Pfam" id="PF00646">
    <property type="entry name" value="F-box"/>
    <property type="match status" value="1"/>
</dbReference>
<dbReference type="Proteomes" id="UP000516437">
    <property type="component" value="Chromosome 5"/>
</dbReference>
<dbReference type="EMBL" id="RXIC02000023">
    <property type="protein sequence ID" value="KAB1214941.1"/>
    <property type="molecule type" value="Genomic_DNA"/>
</dbReference>
<dbReference type="AlphaFoldDB" id="A0A6A1VPX8"/>
<dbReference type="PANTHER" id="PTHR31672">
    <property type="entry name" value="BNACNNG10540D PROTEIN"/>
    <property type="match status" value="1"/>
</dbReference>
<dbReference type="InterPro" id="IPR017451">
    <property type="entry name" value="F-box-assoc_interact_dom"/>
</dbReference>
<sequence>MSIPNELPEHVVIQILLCLPLVSLLRFKCLCKSWYALLSDKNFIKDCVFHDLSTSGKNKDSHFLVKRRDSTTKDFVVSRLSYETLQVSLTQPMPSPYLGIEEKVNVFIASCCDGLVCLWDNYDLHTVLWNPNTNDTKVVPESSLPRFPADYGVVINAPGFGFDDKTNDYKIIKIFTVYEPDDPLVPFSLIGIVYPCEVYSLSTNSWSKVESSLRSLPPQLYTCGPPYKITQNGRASWWSSSGYSNWEGILTFDMSNEVFVTTVFPDEIFPTKEFLILKDLFVLNEKVALAVRPYTQKESELCFDTWLLLQYGVKESWVKLCAVGPLTGICRPLQFWKHGTVLLEKFGQLVLYDSSTKETTNLQIGHAVWCSMQLGSLLSEPCASSPLFLSLHLYRSNHYNLSATTPPTGSDLLVKNVGILSCCCGHINGSRFQAARKIKLIVLGHQLQSMASSEGQLEISRASRARGPGNSRASRREAPKILEHPACEDIGISRASHFKVSRREALKIPERLALGTLWDSRALCDQAGAREARTSALEIDPAIFRELRGARGPHASGLEIAGFYPAISSELRESIGPAS</sequence>
<feature type="domain" description="F-box" evidence="2">
    <location>
        <begin position="1"/>
        <end position="52"/>
    </location>
</feature>
<proteinExistence type="predicted"/>
<reference evidence="3 4" key="1">
    <citation type="journal article" date="2019" name="Plant Biotechnol. J.">
        <title>The red bayberry genome and genetic basis of sex determination.</title>
        <authorList>
            <person name="Jia H.M."/>
            <person name="Jia H.J."/>
            <person name="Cai Q.L."/>
            <person name="Wang Y."/>
            <person name="Zhao H.B."/>
            <person name="Yang W.F."/>
            <person name="Wang G.Y."/>
            <person name="Li Y.H."/>
            <person name="Zhan D.L."/>
            <person name="Shen Y.T."/>
            <person name="Niu Q.F."/>
            <person name="Chang L."/>
            <person name="Qiu J."/>
            <person name="Zhao L."/>
            <person name="Xie H.B."/>
            <person name="Fu W.Y."/>
            <person name="Jin J."/>
            <person name="Li X.W."/>
            <person name="Jiao Y."/>
            <person name="Zhou C.C."/>
            <person name="Tu T."/>
            <person name="Chai C.Y."/>
            <person name="Gao J.L."/>
            <person name="Fan L.J."/>
            <person name="van de Weg E."/>
            <person name="Wang J.Y."/>
            <person name="Gao Z.S."/>
        </authorList>
    </citation>
    <scope>NUCLEOTIDE SEQUENCE [LARGE SCALE GENOMIC DNA]</scope>
    <source>
        <tissue evidence="3">Leaves</tissue>
    </source>
</reference>
<keyword evidence="4" id="KW-1185">Reference proteome</keyword>
<evidence type="ECO:0000313" key="4">
    <source>
        <dbReference type="Proteomes" id="UP000516437"/>
    </source>
</evidence>
<evidence type="ECO:0000259" key="2">
    <source>
        <dbReference type="PROSITE" id="PS50181"/>
    </source>
</evidence>
<dbReference type="InterPro" id="IPR006527">
    <property type="entry name" value="F-box-assoc_dom_typ1"/>
</dbReference>
<gene>
    <name evidence="3" type="ORF">CJ030_MR5G024491</name>
</gene>
<evidence type="ECO:0000256" key="1">
    <source>
        <dbReference type="SAM" id="MobiDB-lite"/>
    </source>
</evidence>
<dbReference type="PANTHER" id="PTHR31672:SF10">
    <property type="entry name" value="F-BOX DOMAIN-CONTAINING PROTEIN"/>
    <property type="match status" value="1"/>
</dbReference>
<feature type="region of interest" description="Disordered" evidence="1">
    <location>
        <begin position="458"/>
        <end position="478"/>
    </location>
</feature>
<accession>A0A6A1VPX8</accession>
<protein>
    <recommendedName>
        <fullName evidence="2">F-box domain-containing protein</fullName>
    </recommendedName>
</protein>
<dbReference type="SMART" id="SM00256">
    <property type="entry name" value="FBOX"/>
    <property type="match status" value="1"/>
</dbReference>
<dbReference type="OrthoDB" id="1867629at2759"/>
<dbReference type="InterPro" id="IPR001810">
    <property type="entry name" value="F-box_dom"/>
</dbReference>
<evidence type="ECO:0000313" key="3">
    <source>
        <dbReference type="EMBL" id="KAB1214941.1"/>
    </source>
</evidence>
<dbReference type="InterPro" id="IPR050796">
    <property type="entry name" value="SCF_F-box_component"/>
</dbReference>
<dbReference type="Gene3D" id="1.20.1280.50">
    <property type="match status" value="1"/>
</dbReference>
<dbReference type="InterPro" id="IPR036047">
    <property type="entry name" value="F-box-like_dom_sf"/>
</dbReference>